<keyword evidence="8" id="KW-1185">Reference proteome</keyword>
<dbReference type="AlphaFoldDB" id="A0A1G4J3Q2"/>
<feature type="domain" description="ZZ-type" evidence="6">
    <location>
        <begin position="190"/>
        <end position="256"/>
    </location>
</feature>
<dbReference type="InterPro" id="IPR043145">
    <property type="entry name" value="Znf_ZZ_sf"/>
</dbReference>
<dbReference type="InterPro" id="IPR000433">
    <property type="entry name" value="Znf_ZZ"/>
</dbReference>
<dbReference type="Pfam" id="PF25299">
    <property type="entry name" value="ZZ_ADA2"/>
    <property type="match status" value="1"/>
</dbReference>
<dbReference type="SMART" id="SM00291">
    <property type="entry name" value="ZnF_ZZ"/>
    <property type="match status" value="1"/>
</dbReference>
<keyword evidence="3" id="KW-0862">Zinc</keyword>
<dbReference type="OrthoDB" id="661148at2759"/>
<dbReference type="InterPro" id="IPR052260">
    <property type="entry name" value="Autophagy_Rcpt_SigReg"/>
</dbReference>
<name>A0A1G4J3Q2_9SACH</name>
<keyword evidence="2 4" id="KW-0863">Zinc-finger</keyword>
<accession>A0A1G4J3Q2</accession>
<evidence type="ECO:0000256" key="3">
    <source>
        <dbReference type="ARBA" id="ARBA00022833"/>
    </source>
</evidence>
<gene>
    <name evidence="7" type="ORF">LAMI_0C07052G</name>
</gene>
<dbReference type="CDD" id="cd12213">
    <property type="entry name" value="ABD"/>
    <property type="match status" value="1"/>
</dbReference>
<organism evidence="7 8">
    <name type="scientific">Lachancea mirantina</name>
    <dbReference type="NCBI Taxonomy" id="1230905"/>
    <lineage>
        <taxon>Eukaryota</taxon>
        <taxon>Fungi</taxon>
        <taxon>Dikarya</taxon>
        <taxon>Ascomycota</taxon>
        <taxon>Saccharomycotina</taxon>
        <taxon>Saccharomycetes</taxon>
        <taxon>Saccharomycetales</taxon>
        <taxon>Saccharomycetaceae</taxon>
        <taxon>Lachancea</taxon>
    </lineage>
</organism>
<dbReference type="Gene3D" id="2.60.40.2830">
    <property type="match status" value="1"/>
</dbReference>
<keyword evidence="1" id="KW-0479">Metal-binding</keyword>
<dbReference type="Gene3D" id="3.30.60.90">
    <property type="match status" value="1"/>
</dbReference>
<evidence type="ECO:0000313" key="8">
    <source>
        <dbReference type="Proteomes" id="UP000191024"/>
    </source>
</evidence>
<dbReference type="GO" id="GO:0008270">
    <property type="term" value="F:zinc ion binding"/>
    <property type="evidence" value="ECO:0007669"/>
    <property type="project" value="UniProtKB-KW"/>
</dbReference>
<reference evidence="8" key="1">
    <citation type="submission" date="2016-03" db="EMBL/GenBank/DDBJ databases">
        <authorList>
            <person name="Devillers H."/>
        </authorList>
    </citation>
    <scope>NUCLEOTIDE SEQUENCE [LARGE SCALE GENOMIC DNA]</scope>
</reference>
<evidence type="ECO:0000313" key="7">
    <source>
        <dbReference type="EMBL" id="SCU84319.1"/>
    </source>
</evidence>
<dbReference type="InterPro" id="IPR024543">
    <property type="entry name" value="Atg19/Atg34_C"/>
</dbReference>
<evidence type="ECO:0000256" key="4">
    <source>
        <dbReference type="PROSITE-ProRule" id="PRU00228"/>
    </source>
</evidence>
<dbReference type="PROSITE" id="PS50135">
    <property type="entry name" value="ZF_ZZ_2"/>
    <property type="match status" value="1"/>
</dbReference>
<dbReference type="CDD" id="cd02340">
    <property type="entry name" value="ZZ_NBR1_like"/>
    <property type="match status" value="1"/>
</dbReference>
<evidence type="ECO:0000259" key="6">
    <source>
        <dbReference type="PROSITE" id="PS50135"/>
    </source>
</evidence>
<feature type="region of interest" description="Disordered" evidence="5">
    <location>
        <begin position="155"/>
        <end position="176"/>
    </location>
</feature>
<dbReference type="Proteomes" id="UP000191024">
    <property type="component" value="Chromosome C"/>
</dbReference>
<sequence length="560" mass="61090">MEMSRNYCLYPLYLLYNSKERYHRVDPQDLSKDFLRQLVEQSFGVRNAFEMCQLQNMNFGPRGVSRLETDEDVAQFAEQFKSLHFAKITLVDRSKRARGDAGSAKGASARVAAGAPAGADASQVSIPVTIPAEHFNSLLDAIQKLEISLKKTNDQLGQKPAVRPGPAGSTGPSPVHLPVSSVDDHCKTIHCDVVCDGCHPVTTFTASPDTAFIRGPRFKCLYCHNYDLCSPCVAKGVETATHKKYHNMLKLNVPDANIINQLSGTHSCAQKCQTRARAPAPPAAPLAAGSAPGFAVQTTRQEVLIDIPESQDQVFSFFANIKSVTELSAMIEKCAKFDALEQQVGGDWTSLENAVKLMASSTTSFETLAEDSGSQLASVDANRDEVSDEDDLILVELIKKDHLISFKLHNRGIHPVSSGLKLVFQYFETADANPVKCTLHMGPHEFQADSHKILNFNYRGLIDNFSTSHSCKIDLVDQDDTVVFTGSSAGSSTLVLRPAAMPDVQTSVYLEAQSSTSGLDSLNAHDVISTTATNEESTKFSSYDSEVEDYDYLSGSDLEK</sequence>
<proteinExistence type="predicted"/>
<protein>
    <submittedName>
        <fullName evidence="7">LAMI_0C07052g1_1</fullName>
    </submittedName>
</protein>
<evidence type="ECO:0000256" key="5">
    <source>
        <dbReference type="SAM" id="MobiDB-lite"/>
    </source>
</evidence>
<dbReference type="Pfam" id="PF12744">
    <property type="entry name" value="ATG19"/>
    <property type="match status" value="1"/>
</dbReference>
<dbReference type="STRING" id="1230905.A0A1G4J3Q2"/>
<dbReference type="EMBL" id="LT598466">
    <property type="protein sequence ID" value="SCU84319.1"/>
    <property type="molecule type" value="Genomic_DNA"/>
</dbReference>
<dbReference type="PANTHER" id="PTHR15090">
    <property type="entry name" value="SEQUESTOSOME 1-RELATED"/>
    <property type="match status" value="1"/>
</dbReference>
<evidence type="ECO:0000256" key="1">
    <source>
        <dbReference type="ARBA" id="ARBA00022723"/>
    </source>
</evidence>
<evidence type="ECO:0000256" key="2">
    <source>
        <dbReference type="ARBA" id="ARBA00022771"/>
    </source>
</evidence>
<dbReference type="SUPFAM" id="SSF57850">
    <property type="entry name" value="RING/U-box"/>
    <property type="match status" value="1"/>
</dbReference>